<accession>A0ACC0QK25</accession>
<comment type="caution">
    <text evidence="1">The sequence shown here is derived from an EMBL/GenBank/DDBJ whole genome shotgun (WGS) entry which is preliminary data.</text>
</comment>
<proteinExistence type="predicted"/>
<name>A0ACC0QK25_9HYPO</name>
<reference evidence="1" key="1">
    <citation type="submission" date="2022-06" db="EMBL/GenBank/DDBJ databases">
        <title>Fusarium solani species complex genomes reveal bases of compartmentalisation and animal pathogenesis.</title>
        <authorList>
            <person name="Tsai I.J."/>
        </authorList>
    </citation>
    <scope>NUCLEOTIDE SEQUENCE</scope>
    <source>
        <strain evidence="1">Fu6.1</strain>
    </source>
</reference>
<gene>
    <name evidence="1" type="ORF">NCS57_01230800</name>
</gene>
<sequence>MLRDARKKYHRTFTLFLFVYIFSHLTLLPENRKPEETVDVVIHCGDLTQQSKLKKFRAAIRLLKSIDAPLKLVIAGNHDFTLDTPTFRSKIEKVRPSIYTKLIEREHGVLGEARKLLDEAAKEGITFLDEGTHHFTLANGAHLTVYASPYTPSINDWGFQYDPRQGHEWPIKKDVDIVMTHGPPLGIFDLQGSRRIGCPQLFQAVANAKPLMHCFGHVHNNWGVRLVRWREKMPNPPSHFTAIKNKESVTIETLKALKTARFDTIEMILKKYERVKKCEVDGYYETRHSRGAKHPLERGAQTLCECGYSRHRE</sequence>
<organism evidence="1 2">
    <name type="scientific">Fusarium keratoplasticum</name>
    <dbReference type="NCBI Taxonomy" id="1328300"/>
    <lineage>
        <taxon>Eukaryota</taxon>
        <taxon>Fungi</taxon>
        <taxon>Dikarya</taxon>
        <taxon>Ascomycota</taxon>
        <taxon>Pezizomycotina</taxon>
        <taxon>Sordariomycetes</taxon>
        <taxon>Hypocreomycetidae</taxon>
        <taxon>Hypocreales</taxon>
        <taxon>Nectriaceae</taxon>
        <taxon>Fusarium</taxon>
        <taxon>Fusarium solani species complex</taxon>
    </lineage>
</organism>
<keyword evidence="2" id="KW-1185">Reference proteome</keyword>
<protein>
    <submittedName>
        <fullName evidence="1">Metallophos domain-containing protein</fullName>
    </submittedName>
</protein>
<evidence type="ECO:0000313" key="2">
    <source>
        <dbReference type="Proteomes" id="UP001065298"/>
    </source>
</evidence>
<dbReference type="Proteomes" id="UP001065298">
    <property type="component" value="Chromosome 10"/>
</dbReference>
<dbReference type="EMBL" id="CM046512">
    <property type="protein sequence ID" value="KAI8654837.1"/>
    <property type="molecule type" value="Genomic_DNA"/>
</dbReference>
<evidence type="ECO:0000313" key="1">
    <source>
        <dbReference type="EMBL" id="KAI8654837.1"/>
    </source>
</evidence>